<accession>A0A8K0JYV2</accession>
<evidence type="ECO:0000313" key="2">
    <source>
        <dbReference type="EMBL" id="KAG8224325.1"/>
    </source>
</evidence>
<name>A0A8K0JYV2_LADFU</name>
<feature type="domain" description="Hexokinase N-terminal" evidence="1">
    <location>
        <begin position="8"/>
        <end position="63"/>
    </location>
</feature>
<dbReference type="Proteomes" id="UP000792457">
    <property type="component" value="Unassembled WGS sequence"/>
</dbReference>
<organism evidence="2 3">
    <name type="scientific">Ladona fulva</name>
    <name type="common">Scarce chaser dragonfly</name>
    <name type="synonym">Libellula fulva</name>
    <dbReference type="NCBI Taxonomy" id="123851"/>
    <lineage>
        <taxon>Eukaryota</taxon>
        <taxon>Metazoa</taxon>
        <taxon>Ecdysozoa</taxon>
        <taxon>Arthropoda</taxon>
        <taxon>Hexapoda</taxon>
        <taxon>Insecta</taxon>
        <taxon>Pterygota</taxon>
        <taxon>Palaeoptera</taxon>
        <taxon>Odonata</taxon>
        <taxon>Epiprocta</taxon>
        <taxon>Anisoptera</taxon>
        <taxon>Libelluloidea</taxon>
        <taxon>Libellulidae</taxon>
        <taxon>Ladona</taxon>
    </lineage>
</organism>
<gene>
    <name evidence="2" type="ORF">J437_LFUL004281</name>
</gene>
<dbReference type="GO" id="GO:0005975">
    <property type="term" value="P:carbohydrate metabolic process"/>
    <property type="evidence" value="ECO:0007669"/>
    <property type="project" value="InterPro"/>
</dbReference>
<reference evidence="2" key="1">
    <citation type="submission" date="2013-04" db="EMBL/GenBank/DDBJ databases">
        <authorList>
            <person name="Qu J."/>
            <person name="Murali S.C."/>
            <person name="Bandaranaike D."/>
            <person name="Bellair M."/>
            <person name="Blankenburg K."/>
            <person name="Chao H."/>
            <person name="Dinh H."/>
            <person name="Doddapaneni H."/>
            <person name="Downs B."/>
            <person name="Dugan-Rocha S."/>
            <person name="Elkadiri S."/>
            <person name="Gnanaolivu R.D."/>
            <person name="Hernandez B."/>
            <person name="Javaid M."/>
            <person name="Jayaseelan J.C."/>
            <person name="Lee S."/>
            <person name="Li M."/>
            <person name="Ming W."/>
            <person name="Munidasa M."/>
            <person name="Muniz J."/>
            <person name="Nguyen L."/>
            <person name="Ongeri F."/>
            <person name="Osuji N."/>
            <person name="Pu L.-L."/>
            <person name="Puazo M."/>
            <person name="Qu C."/>
            <person name="Quiroz J."/>
            <person name="Raj R."/>
            <person name="Weissenberger G."/>
            <person name="Xin Y."/>
            <person name="Zou X."/>
            <person name="Han Y."/>
            <person name="Richards S."/>
            <person name="Worley K."/>
            <person name="Muzny D."/>
            <person name="Gibbs R."/>
        </authorList>
    </citation>
    <scope>NUCLEOTIDE SEQUENCE</scope>
    <source>
        <strain evidence="2">Sampled in the wild</strain>
    </source>
</reference>
<feature type="non-terminal residue" evidence="2">
    <location>
        <position position="1"/>
    </location>
</feature>
<dbReference type="AlphaFoldDB" id="A0A8K0JYV2"/>
<protein>
    <recommendedName>
        <fullName evidence="1">Hexokinase N-terminal domain-containing protein</fullName>
    </recommendedName>
</protein>
<sequence length="113" mass="13245">MRDAFSEVQERCRDLILTDEKLLEVKHRLELELRRGLSKEEHPNSSVKCFITYVTDLPNGTAEAPPVFYPMRCWNVRNRAVDFVIFANLWRLPKSVQSNGNMPIWIIEVKEKA</sequence>
<dbReference type="GO" id="GO:0005524">
    <property type="term" value="F:ATP binding"/>
    <property type="evidence" value="ECO:0007669"/>
    <property type="project" value="InterPro"/>
</dbReference>
<evidence type="ECO:0000259" key="1">
    <source>
        <dbReference type="Pfam" id="PF00349"/>
    </source>
</evidence>
<evidence type="ECO:0000313" key="3">
    <source>
        <dbReference type="Proteomes" id="UP000792457"/>
    </source>
</evidence>
<dbReference type="InterPro" id="IPR022672">
    <property type="entry name" value="Hexokinase_N"/>
</dbReference>
<dbReference type="InterPro" id="IPR043129">
    <property type="entry name" value="ATPase_NBD"/>
</dbReference>
<dbReference type="SUPFAM" id="SSF53067">
    <property type="entry name" value="Actin-like ATPase domain"/>
    <property type="match status" value="1"/>
</dbReference>
<dbReference type="OrthoDB" id="419537at2759"/>
<dbReference type="GO" id="GO:0016773">
    <property type="term" value="F:phosphotransferase activity, alcohol group as acceptor"/>
    <property type="evidence" value="ECO:0007669"/>
    <property type="project" value="InterPro"/>
</dbReference>
<dbReference type="Pfam" id="PF00349">
    <property type="entry name" value="Hexokinase_1"/>
    <property type="match status" value="1"/>
</dbReference>
<keyword evidence="3" id="KW-1185">Reference proteome</keyword>
<dbReference type="Gene3D" id="3.30.420.40">
    <property type="match status" value="1"/>
</dbReference>
<dbReference type="EMBL" id="KZ308192">
    <property type="protein sequence ID" value="KAG8224325.1"/>
    <property type="molecule type" value="Genomic_DNA"/>
</dbReference>
<reference evidence="2" key="2">
    <citation type="submission" date="2017-10" db="EMBL/GenBank/DDBJ databases">
        <title>Ladona fulva Genome sequencing and assembly.</title>
        <authorList>
            <person name="Murali S."/>
            <person name="Richards S."/>
            <person name="Bandaranaike D."/>
            <person name="Bellair M."/>
            <person name="Blankenburg K."/>
            <person name="Chao H."/>
            <person name="Dinh H."/>
            <person name="Doddapaneni H."/>
            <person name="Dugan-Rocha S."/>
            <person name="Elkadiri S."/>
            <person name="Gnanaolivu R."/>
            <person name="Hernandez B."/>
            <person name="Skinner E."/>
            <person name="Javaid M."/>
            <person name="Lee S."/>
            <person name="Li M."/>
            <person name="Ming W."/>
            <person name="Munidasa M."/>
            <person name="Muniz J."/>
            <person name="Nguyen L."/>
            <person name="Hughes D."/>
            <person name="Osuji N."/>
            <person name="Pu L.-L."/>
            <person name="Puazo M."/>
            <person name="Qu C."/>
            <person name="Quiroz J."/>
            <person name="Raj R."/>
            <person name="Weissenberger G."/>
            <person name="Xin Y."/>
            <person name="Zou X."/>
            <person name="Han Y."/>
            <person name="Worley K."/>
            <person name="Muzny D."/>
            <person name="Gibbs R."/>
        </authorList>
    </citation>
    <scope>NUCLEOTIDE SEQUENCE</scope>
    <source>
        <strain evidence="2">Sampled in the wild</strain>
    </source>
</reference>
<proteinExistence type="predicted"/>
<comment type="caution">
    <text evidence="2">The sequence shown here is derived from an EMBL/GenBank/DDBJ whole genome shotgun (WGS) entry which is preliminary data.</text>
</comment>
<dbReference type="Gene3D" id="3.40.367.20">
    <property type="match status" value="1"/>
</dbReference>